<reference evidence="2 3" key="1">
    <citation type="journal article" date="2015" name="Sci. Rep.">
        <title>The power of single molecule real-time sequencing technology in the de novo assembly of a eukaryotic genome.</title>
        <authorList>
            <person name="Sakai H."/>
            <person name="Naito K."/>
            <person name="Ogiso-Tanaka E."/>
            <person name="Takahashi Y."/>
            <person name="Iseki K."/>
            <person name="Muto C."/>
            <person name="Satou K."/>
            <person name="Teruya K."/>
            <person name="Shiroma A."/>
            <person name="Shimoji M."/>
            <person name="Hirano T."/>
            <person name="Itoh T."/>
            <person name="Kaga A."/>
            <person name="Tomooka N."/>
        </authorList>
    </citation>
    <scope>NUCLEOTIDE SEQUENCE [LARGE SCALE GENOMIC DNA]</scope>
    <source>
        <strain evidence="3">cv. Shumari</strain>
    </source>
</reference>
<feature type="signal peptide" evidence="1">
    <location>
        <begin position="1"/>
        <end position="19"/>
    </location>
</feature>
<evidence type="ECO:0000313" key="2">
    <source>
        <dbReference type="EMBL" id="BAU00046.1"/>
    </source>
</evidence>
<dbReference type="Proteomes" id="UP000291084">
    <property type="component" value="Chromosome 10"/>
</dbReference>
<evidence type="ECO:0000313" key="3">
    <source>
        <dbReference type="Proteomes" id="UP000291084"/>
    </source>
</evidence>
<proteinExistence type="predicted"/>
<feature type="chain" id="PRO_5006618804" evidence="1">
    <location>
        <begin position="20"/>
        <end position="100"/>
    </location>
</feature>
<protein>
    <submittedName>
        <fullName evidence="2">Uncharacterized protein</fullName>
    </submittedName>
</protein>
<dbReference type="AlphaFoldDB" id="A0A0S3T4B9"/>
<evidence type="ECO:0000256" key="1">
    <source>
        <dbReference type="SAM" id="SignalP"/>
    </source>
</evidence>
<keyword evidence="1" id="KW-0732">Signal</keyword>
<feature type="non-terminal residue" evidence="2">
    <location>
        <position position="1"/>
    </location>
</feature>
<accession>A0A0S3T4B9</accession>
<gene>
    <name evidence="2" type="primary">Vigan.10G160300</name>
    <name evidence="2" type="ORF">VIGAN_10160300</name>
</gene>
<sequence>VPPFLSSTLSFLPCLVTLSIPTPKSNHLFPELKLPRPSRLQELRFYRLIFRFLQPVILTFWECKQVVQGSYLSSVVYTRVGDDVPLEQALEVEEDPAPST</sequence>
<keyword evidence="3" id="KW-1185">Reference proteome</keyword>
<organism evidence="2 3">
    <name type="scientific">Vigna angularis var. angularis</name>
    <dbReference type="NCBI Taxonomy" id="157739"/>
    <lineage>
        <taxon>Eukaryota</taxon>
        <taxon>Viridiplantae</taxon>
        <taxon>Streptophyta</taxon>
        <taxon>Embryophyta</taxon>
        <taxon>Tracheophyta</taxon>
        <taxon>Spermatophyta</taxon>
        <taxon>Magnoliopsida</taxon>
        <taxon>eudicotyledons</taxon>
        <taxon>Gunneridae</taxon>
        <taxon>Pentapetalae</taxon>
        <taxon>rosids</taxon>
        <taxon>fabids</taxon>
        <taxon>Fabales</taxon>
        <taxon>Fabaceae</taxon>
        <taxon>Papilionoideae</taxon>
        <taxon>50 kb inversion clade</taxon>
        <taxon>NPAAA clade</taxon>
        <taxon>indigoferoid/millettioid clade</taxon>
        <taxon>Phaseoleae</taxon>
        <taxon>Vigna</taxon>
    </lineage>
</organism>
<dbReference type="EMBL" id="AP015043">
    <property type="protein sequence ID" value="BAU00046.1"/>
    <property type="molecule type" value="Genomic_DNA"/>
</dbReference>
<name>A0A0S3T4B9_PHAAN</name>